<dbReference type="SUPFAM" id="SSF52540">
    <property type="entry name" value="P-loop containing nucleoside triphosphate hydrolases"/>
    <property type="match status" value="1"/>
</dbReference>
<dbReference type="Proteomes" id="UP000654345">
    <property type="component" value="Unassembled WGS sequence"/>
</dbReference>
<name>A0ABQ3UTJ5_9CHLR</name>
<comment type="caution">
    <text evidence="1">The sequence shown here is derived from an EMBL/GenBank/DDBJ whole genome shotgun (WGS) entry which is preliminary data.</text>
</comment>
<evidence type="ECO:0008006" key="3">
    <source>
        <dbReference type="Google" id="ProtNLM"/>
    </source>
</evidence>
<keyword evidence="2" id="KW-1185">Reference proteome</keyword>
<protein>
    <recommendedName>
        <fullName evidence="3">ATPase dynein-related AAA domain-containing protein</fullName>
    </recommendedName>
</protein>
<gene>
    <name evidence="1" type="ORF">KSB_45710</name>
</gene>
<dbReference type="EMBL" id="BNJG01000002">
    <property type="protein sequence ID" value="GHO56096.1"/>
    <property type="molecule type" value="Genomic_DNA"/>
</dbReference>
<accession>A0ABQ3UTJ5</accession>
<organism evidence="1 2">
    <name type="scientific">Ktedonobacter robiniae</name>
    <dbReference type="NCBI Taxonomy" id="2778365"/>
    <lineage>
        <taxon>Bacteria</taxon>
        <taxon>Bacillati</taxon>
        <taxon>Chloroflexota</taxon>
        <taxon>Ktedonobacteria</taxon>
        <taxon>Ktedonobacterales</taxon>
        <taxon>Ktedonobacteraceae</taxon>
        <taxon>Ktedonobacter</taxon>
    </lineage>
</organism>
<evidence type="ECO:0000313" key="1">
    <source>
        <dbReference type="EMBL" id="GHO56096.1"/>
    </source>
</evidence>
<evidence type="ECO:0000313" key="2">
    <source>
        <dbReference type="Proteomes" id="UP000654345"/>
    </source>
</evidence>
<sequence>MNYYLYPDESETLTIKNFYPFNDTLTISYSSDGLLSFQVDERVFVLQIKEEYLLPYEFSIEGINRSAQTLVLRVNDIYQNGLPLATLAVLLPELELFTGTQLTRQQVSGIVSLMNAFTLSDLDGYPLNEGEPKASLIRESSADAPKKDEPGELTLAGLDVLNANLSKMVTQFESMQSSLLSRLASGGQSEEVVDEDSDVDDEETIEVIDSDEEDEALFEETEVLDYVKDRIRKQGYSFDDETVYNYHICLKTRPFVILAGLSGTGKSKLAQLYAEALGQDGTFKRLPVRPNWNDDRYLLGHLNTITGEYITEPAVEFVLAAIANQKKLYSLCLDEMNLAHVEYYFSQFLSAMEGDSEKERRIELMSQRAFAQLQEQYRGQKKNARLRLPPAEICLPDNLLFTGTINVDETTQPISDKVIDRANTIEFFNVDLSTIPEPGDSRQPLPLPISNRAWQSYRASHPDTRYRNQIVEIDKILKKVNMGLGYRIVREIELYLANSRGLLDPLVAFDLQCKQRILPRIHGSESIDEMLGDLIAFSKKNKLDRTEKRLQEMRSRLKRDGYTSFWR</sequence>
<dbReference type="InterPro" id="IPR027417">
    <property type="entry name" value="P-loop_NTPase"/>
</dbReference>
<proteinExistence type="predicted"/>
<reference evidence="1 2" key="1">
    <citation type="journal article" date="2021" name="Int. J. Syst. Evol. Microbiol.">
        <title>Reticulibacter mediterranei gen. nov., sp. nov., within the new family Reticulibacteraceae fam. nov., and Ktedonospora formicarum gen. nov., sp. nov., Ktedonobacter robiniae sp. nov., Dictyobacter formicarum sp. nov. and Dictyobacter arantiisoli sp. nov., belonging to the class Ktedonobacteria.</title>
        <authorList>
            <person name="Yabe S."/>
            <person name="Zheng Y."/>
            <person name="Wang C.M."/>
            <person name="Sakai Y."/>
            <person name="Abe K."/>
            <person name="Yokota A."/>
            <person name="Donadio S."/>
            <person name="Cavaletti L."/>
            <person name="Monciardini P."/>
        </authorList>
    </citation>
    <scope>NUCLEOTIDE SEQUENCE [LARGE SCALE GENOMIC DNA]</scope>
    <source>
        <strain evidence="1 2">SOSP1-30</strain>
    </source>
</reference>
<dbReference type="Gene3D" id="3.40.50.300">
    <property type="entry name" value="P-loop containing nucleotide triphosphate hydrolases"/>
    <property type="match status" value="1"/>
</dbReference>
<dbReference type="RefSeq" id="WP_201372675.1">
    <property type="nucleotide sequence ID" value="NZ_BNJG01000002.1"/>
</dbReference>